<proteinExistence type="predicted"/>
<keyword evidence="1" id="KW-0732">Signal</keyword>
<feature type="signal peptide" evidence="1">
    <location>
        <begin position="1"/>
        <end position="23"/>
    </location>
</feature>
<sequence>MFRFKNIIVLLSLLCLFFQASLATSFANPTDVANANDVVAENIGTGTVDNPIEGFDDVDGNGMSTATTDVENELNSMQCLVYVQLQR</sequence>
<dbReference type="Proteomes" id="UP001143548">
    <property type="component" value="Unassembled WGS sequence"/>
</dbReference>
<evidence type="ECO:0000313" key="2">
    <source>
        <dbReference type="EMBL" id="GKZ22162.1"/>
    </source>
</evidence>
<protein>
    <recommendedName>
        <fullName evidence="4">Secreted protein</fullName>
    </recommendedName>
</protein>
<gene>
    <name evidence="2" type="ORF">AbraCBS73388_008105</name>
</gene>
<accession>A0A9W6DPC6</accession>
<comment type="caution">
    <text evidence="2">The sequence shown here is derived from an EMBL/GenBank/DDBJ whole genome shotgun (WGS) entry which is preliminary data.</text>
</comment>
<evidence type="ECO:0008006" key="4">
    <source>
        <dbReference type="Google" id="ProtNLM"/>
    </source>
</evidence>
<feature type="chain" id="PRO_5040817479" description="Secreted protein" evidence="1">
    <location>
        <begin position="24"/>
        <end position="87"/>
    </location>
</feature>
<name>A0A9W6DPC6_9EURO</name>
<evidence type="ECO:0000256" key="1">
    <source>
        <dbReference type="SAM" id="SignalP"/>
    </source>
</evidence>
<organism evidence="2 3">
    <name type="scientific">Aspergillus brasiliensis</name>
    <dbReference type="NCBI Taxonomy" id="319629"/>
    <lineage>
        <taxon>Eukaryota</taxon>
        <taxon>Fungi</taxon>
        <taxon>Dikarya</taxon>
        <taxon>Ascomycota</taxon>
        <taxon>Pezizomycotina</taxon>
        <taxon>Eurotiomycetes</taxon>
        <taxon>Eurotiomycetidae</taxon>
        <taxon>Eurotiales</taxon>
        <taxon>Aspergillaceae</taxon>
        <taxon>Aspergillus</taxon>
        <taxon>Aspergillus subgen. Circumdati</taxon>
    </lineage>
</organism>
<dbReference type="AlphaFoldDB" id="A0A9W6DPC6"/>
<dbReference type="EMBL" id="BROQ01000048">
    <property type="protein sequence ID" value="GKZ22162.1"/>
    <property type="molecule type" value="Genomic_DNA"/>
</dbReference>
<reference evidence="2" key="1">
    <citation type="submission" date="2022-07" db="EMBL/GenBank/DDBJ databases">
        <title>Taxonomy of Aspergillus series Nigri: significant species reduction supported by multi-species coalescent approaches.</title>
        <authorList>
            <person name="Bian C."/>
            <person name="Kusuya Y."/>
            <person name="Sklenar F."/>
            <person name="D'hooge E."/>
            <person name="Yaguchi T."/>
            <person name="Takahashi H."/>
            <person name="Hubka V."/>
        </authorList>
    </citation>
    <scope>NUCLEOTIDE SEQUENCE</scope>
    <source>
        <strain evidence="2">CBS 733.88</strain>
    </source>
</reference>
<evidence type="ECO:0000313" key="3">
    <source>
        <dbReference type="Proteomes" id="UP001143548"/>
    </source>
</evidence>